<dbReference type="FunFam" id="3.40.50.280:FF:000003">
    <property type="entry name" value="Dimethylamine methyltransferase corrinoid protein"/>
    <property type="match status" value="1"/>
</dbReference>
<dbReference type="Pfam" id="PF02310">
    <property type="entry name" value="B12-binding"/>
    <property type="match status" value="1"/>
</dbReference>
<evidence type="ECO:0000256" key="1">
    <source>
        <dbReference type="ARBA" id="ARBA00010854"/>
    </source>
</evidence>
<evidence type="ECO:0000313" key="7">
    <source>
        <dbReference type="Proteomes" id="UP000033048"/>
    </source>
</evidence>
<dbReference type="PROSITE" id="PS51337">
    <property type="entry name" value="B12_BINDING_NTER"/>
    <property type="match status" value="1"/>
</dbReference>
<keyword evidence="3" id="KW-0170">Cobalt</keyword>
<dbReference type="SUPFAM" id="SSF52242">
    <property type="entry name" value="Cobalamin (vitamin B12)-binding domain"/>
    <property type="match status" value="1"/>
</dbReference>
<dbReference type="PANTHER" id="PTHR45833:SF1">
    <property type="entry name" value="METHIONINE SYNTHASE"/>
    <property type="match status" value="1"/>
</dbReference>
<dbReference type="Proteomes" id="UP000033048">
    <property type="component" value="Chromosome"/>
</dbReference>
<dbReference type="InterPro" id="IPR006158">
    <property type="entry name" value="Cobalamin-bd"/>
</dbReference>
<dbReference type="Gene3D" id="3.40.50.280">
    <property type="entry name" value="Cobalamin-binding domain"/>
    <property type="match status" value="1"/>
</dbReference>
<dbReference type="InterPro" id="IPR050554">
    <property type="entry name" value="Met_Synthase/Corrinoid"/>
</dbReference>
<dbReference type="InterPro" id="IPR036724">
    <property type="entry name" value="Cobalamin-bd_sf"/>
</dbReference>
<protein>
    <submittedName>
        <fullName evidence="6">Dimethylsulfide methyltransferase corrinoid protein</fullName>
    </submittedName>
</protein>
<evidence type="ECO:0000256" key="2">
    <source>
        <dbReference type="ARBA" id="ARBA00022723"/>
    </source>
</evidence>
<evidence type="ECO:0000313" key="6">
    <source>
        <dbReference type="EMBL" id="AKB85675.1"/>
    </source>
</evidence>
<reference evidence="6 7" key="1">
    <citation type="submission" date="2014-07" db="EMBL/GenBank/DDBJ databases">
        <title>Methanogenic archaea and the global carbon cycle.</title>
        <authorList>
            <person name="Henriksen J.R."/>
            <person name="Luke J."/>
            <person name="Reinhart S."/>
            <person name="Benedict M.N."/>
            <person name="Youngblut N.D."/>
            <person name="Metcalf M.E."/>
            <person name="Whitaker R.J."/>
            <person name="Metcalf W.W."/>
        </authorList>
    </citation>
    <scope>NUCLEOTIDE SEQUENCE [LARGE SCALE GENOMIC DNA]</scope>
    <source>
        <strain evidence="6 7">MM1</strain>
    </source>
</reference>
<dbReference type="RefSeq" id="WP_048205741.1">
    <property type="nucleotide sequence ID" value="NZ_CP009518.1"/>
</dbReference>
<dbReference type="HOGENOM" id="CLU_082102_1_0_2"/>
<dbReference type="InterPro" id="IPR003759">
    <property type="entry name" value="Cbl-bd_cap"/>
</dbReference>
<dbReference type="AlphaFoldDB" id="A0A0E3X0A5"/>
<keyword evidence="6" id="KW-0808">Transferase</keyword>
<dbReference type="STRING" id="1434104.MCMEM_1622"/>
<organism evidence="6 7">
    <name type="scientific">Methanococcoides methylutens MM1</name>
    <dbReference type="NCBI Taxonomy" id="1434104"/>
    <lineage>
        <taxon>Archaea</taxon>
        <taxon>Methanobacteriati</taxon>
        <taxon>Methanobacteriota</taxon>
        <taxon>Stenosarchaea group</taxon>
        <taxon>Methanomicrobia</taxon>
        <taxon>Methanosarcinales</taxon>
        <taxon>Methanosarcinaceae</taxon>
        <taxon>Methanococcoides</taxon>
    </lineage>
</organism>
<name>A0A0E3X0A5_METMT</name>
<dbReference type="SUPFAM" id="SSF47644">
    <property type="entry name" value="Methionine synthase domain"/>
    <property type="match status" value="1"/>
</dbReference>
<keyword evidence="6" id="KW-0489">Methyltransferase</keyword>
<dbReference type="Pfam" id="PF02607">
    <property type="entry name" value="B12-binding_2"/>
    <property type="match status" value="1"/>
</dbReference>
<keyword evidence="2" id="KW-0479">Metal-binding</keyword>
<accession>A0A0E3X0A5</accession>
<evidence type="ECO:0000259" key="4">
    <source>
        <dbReference type="PROSITE" id="PS51332"/>
    </source>
</evidence>
<dbReference type="EMBL" id="CP009518">
    <property type="protein sequence ID" value="AKB85675.1"/>
    <property type="molecule type" value="Genomic_DNA"/>
</dbReference>
<proteinExistence type="inferred from homology"/>
<feature type="domain" description="B12-binding" evidence="4">
    <location>
        <begin position="91"/>
        <end position="221"/>
    </location>
</feature>
<dbReference type="GO" id="GO:0046872">
    <property type="term" value="F:metal ion binding"/>
    <property type="evidence" value="ECO:0007669"/>
    <property type="project" value="UniProtKB-KW"/>
</dbReference>
<dbReference type="CDD" id="cd02070">
    <property type="entry name" value="corrinoid_protein_B12-BD"/>
    <property type="match status" value="1"/>
</dbReference>
<feature type="domain" description="B12-binding N-terminal" evidence="5">
    <location>
        <begin position="1"/>
        <end position="91"/>
    </location>
</feature>
<dbReference type="GO" id="GO:0050667">
    <property type="term" value="P:homocysteine metabolic process"/>
    <property type="evidence" value="ECO:0007669"/>
    <property type="project" value="TreeGrafter"/>
</dbReference>
<dbReference type="GeneID" id="24894184"/>
<dbReference type="PANTHER" id="PTHR45833">
    <property type="entry name" value="METHIONINE SYNTHASE"/>
    <property type="match status" value="1"/>
</dbReference>
<gene>
    <name evidence="6" type="ORF">MCMEM_1622</name>
</gene>
<dbReference type="PROSITE" id="PS51332">
    <property type="entry name" value="B12_BINDING"/>
    <property type="match status" value="1"/>
</dbReference>
<dbReference type="GO" id="GO:0008705">
    <property type="term" value="F:methionine synthase activity"/>
    <property type="evidence" value="ECO:0007669"/>
    <property type="project" value="TreeGrafter"/>
</dbReference>
<evidence type="ECO:0000256" key="3">
    <source>
        <dbReference type="ARBA" id="ARBA00023285"/>
    </source>
</evidence>
<dbReference type="InterPro" id="IPR036594">
    <property type="entry name" value="Meth_synthase_dom"/>
</dbReference>
<keyword evidence="7" id="KW-1185">Reference proteome</keyword>
<dbReference type="OrthoDB" id="134276at2157"/>
<dbReference type="KEGG" id="mmet:MCMEM_1622"/>
<sequence>MEQNDVISNLTEAVVTGNKDDATAYAEKALELGIDPYVAVIDGLAKGMEIMGVKYDNKEAYMPQLMMASNAMYGGMNILTPHLKKEDGEKSAVAIIGSVEGDVHDIGKNLVKTMLTANGFEAIDLGKDVEINDFTDAAIEHQADIISLSTLMTSTMDNMEATIKHIQDQGIRDKVKILIGGAPVTQAFADEVGADGTATDAMEAARLAKELLVDLSDNRWN</sequence>
<dbReference type="GO" id="GO:0031419">
    <property type="term" value="F:cobalamin binding"/>
    <property type="evidence" value="ECO:0007669"/>
    <property type="project" value="InterPro"/>
</dbReference>
<comment type="similarity">
    <text evidence="1">Belongs to the methylamine corrinoid protein family.</text>
</comment>
<dbReference type="GO" id="GO:0032259">
    <property type="term" value="P:methylation"/>
    <property type="evidence" value="ECO:0007669"/>
    <property type="project" value="UniProtKB-KW"/>
</dbReference>
<dbReference type="GO" id="GO:0005829">
    <property type="term" value="C:cytosol"/>
    <property type="evidence" value="ECO:0007669"/>
    <property type="project" value="TreeGrafter"/>
</dbReference>
<dbReference type="GO" id="GO:0046653">
    <property type="term" value="P:tetrahydrofolate metabolic process"/>
    <property type="evidence" value="ECO:0007669"/>
    <property type="project" value="TreeGrafter"/>
</dbReference>
<evidence type="ECO:0000259" key="5">
    <source>
        <dbReference type="PROSITE" id="PS51337"/>
    </source>
</evidence>
<dbReference type="Gene3D" id="1.10.1240.10">
    <property type="entry name" value="Methionine synthase domain"/>
    <property type="match status" value="1"/>
</dbReference>
<dbReference type="SMART" id="SM01018">
    <property type="entry name" value="B12-binding_2"/>
    <property type="match status" value="1"/>
</dbReference>